<accession>A0AAW0FE22</accession>
<organism evidence="1 2">
    <name type="scientific">Cerrena zonata</name>
    <dbReference type="NCBI Taxonomy" id="2478898"/>
    <lineage>
        <taxon>Eukaryota</taxon>
        <taxon>Fungi</taxon>
        <taxon>Dikarya</taxon>
        <taxon>Basidiomycota</taxon>
        <taxon>Agaricomycotina</taxon>
        <taxon>Agaricomycetes</taxon>
        <taxon>Polyporales</taxon>
        <taxon>Cerrenaceae</taxon>
        <taxon>Cerrena</taxon>
    </lineage>
</organism>
<name>A0AAW0FE22_9APHY</name>
<comment type="caution">
    <text evidence="1">The sequence shown here is derived from an EMBL/GenBank/DDBJ whole genome shotgun (WGS) entry which is preliminary data.</text>
</comment>
<keyword evidence="2" id="KW-1185">Reference proteome</keyword>
<protein>
    <submittedName>
        <fullName evidence="1">Uncharacterized protein</fullName>
    </submittedName>
</protein>
<gene>
    <name evidence="1" type="ORF">QCA50_019345</name>
</gene>
<reference evidence="1 2" key="1">
    <citation type="submission" date="2022-09" db="EMBL/GenBank/DDBJ databases">
        <authorList>
            <person name="Palmer J.M."/>
        </authorList>
    </citation>
    <scope>NUCLEOTIDE SEQUENCE [LARGE SCALE GENOMIC DNA]</scope>
    <source>
        <strain evidence="1 2">DSM 7382</strain>
    </source>
</reference>
<proteinExistence type="predicted"/>
<dbReference type="Proteomes" id="UP001385951">
    <property type="component" value="Unassembled WGS sequence"/>
</dbReference>
<evidence type="ECO:0000313" key="2">
    <source>
        <dbReference type="Proteomes" id="UP001385951"/>
    </source>
</evidence>
<dbReference type="AlphaFoldDB" id="A0AAW0FE22"/>
<evidence type="ECO:0000313" key="1">
    <source>
        <dbReference type="EMBL" id="KAK7677654.1"/>
    </source>
</evidence>
<dbReference type="EMBL" id="JASBNA010000084">
    <property type="protein sequence ID" value="KAK7677654.1"/>
    <property type="molecule type" value="Genomic_DNA"/>
</dbReference>
<sequence length="265" mass="29994">MEYWLRAHLKGDRFLGNIDALARIRWDRGAGGVQRIYTLCNPLDDDMLLCGEVSPEPREFVAIGVLSGESLYDFGDYNTLARKSPTAVLKTVGFFPDLDACGTRVAEVCRRLQGAARHRYATLTNSLLDSAGYPILRFPTLLRDITDVSMKLESGAPKHDLNLFAFMRLGEGESKRDWYDVALPKGEHGETVDTFDNGKWTFTPLPIYDEHFKLIMPCEYERCLKGSLVKVHITAVCQHDCGTNEQRFFFDVQSLTVMKRNVVTD</sequence>